<evidence type="ECO:0000313" key="2">
    <source>
        <dbReference type="EMBL" id="PSR83438.1"/>
    </source>
</evidence>
<dbReference type="AlphaFoldDB" id="A0A2R6P1G8"/>
<feature type="signal peptide" evidence="1">
    <location>
        <begin position="1"/>
        <end position="20"/>
    </location>
</feature>
<proteinExistence type="predicted"/>
<keyword evidence="1" id="KW-0732">Signal</keyword>
<keyword evidence="3" id="KW-1185">Reference proteome</keyword>
<dbReference type="Proteomes" id="UP000186601">
    <property type="component" value="Unassembled WGS sequence"/>
</dbReference>
<sequence>MHSSAVLALAFVAAATPALSAPAPYAFSRRQTPSAPSVATTDDSGALAINTGLIKDVIDIGNGIITGADGIKQLFQRDEFLEFVARQTQVQNSTDPDSAALSISSIFSIGSDIIQGLSGLFGSSGSSNNKREELLLLARQAATGDQSAALSLGSLFGNIIHGISGLLGSSGGQSQKRDELLMLARQAQAGDQSAALSLGSLFGTIINGLSGLLDGSSSSQRREVLEMIARQTQDDPSGAISLSSIADIGKIGGDIISGITSLFGGDDNNNQRRELLEMIARQAQDDSSEAISLSSIADVAKIGGDVISAITSLFGGDSSNSNSRRELEEIFARAVAGAPAPATSAATPTSTATAKLVLPTTASGAIDISSIISTVAGFLPLFFKREELELLARATPVTPSSTATANLVLPTDASGALDIGKIASTIAGFLPLFFKREELELLARDVSAAASTVVAAPSSTSTAKLSLPTDASGAIDIGKIAETIAGFLPLFFKREELELLARDASAATPSSTSTAKLTLPTDASGALDIGKIASTIAGFLPLFFKREELELMAREPFVIPSGSNLAKIPAFKPFVKSARSLNDLD</sequence>
<reference evidence="2 3" key="1">
    <citation type="submission" date="2018-02" db="EMBL/GenBank/DDBJ databases">
        <title>Genome sequence of the basidiomycete white-rot fungus Phlebia centrifuga.</title>
        <authorList>
            <person name="Granchi Z."/>
            <person name="Peng M."/>
            <person name="de Vries R.P."/>
            <person name="Hilden K."/>
            <person name="Makela M.R."/>
            <person name="Grigoriev I."/>
            <person name="Riley R."/>
        </authorList>
    </citation>
    <scope>NUCLEOTIDE SEQUENCE [LARGE SCALE GENOMIC DNA]</scope>
    <source>
        <strain evidence="2 3">FBCC195</strain>
    </source>
</reference>
<name>A0A2R6P1G8_9APHY</name>
<evidence type="ECO:0000313" key="3">
    <source>
        <dbReference type="Proteomes" id="UP000186601"/>
    </source>
</evidence>
<organism evidence="2 3">
    <name type="scientific">Hermanssonia centrifuga</name>
    <dbReference type="NCBI Taxonomy" id="98765"/>
    <lineage>
        <taxon>Eukaryota</taxon>
        <taxon>Fungi</taxon>
        <taxon>Dikarya</taxon>
        <taxon>Basidiomycota</taxon>
        <taxon>Agaricomycotina</taxon>
        <taxon>Agaricomycetes</taxon>
        <taxon>Polyporales</taxon>
        <taxon>Meruliaceae</taxon>
        <taxon>Hermanssonia</taxon>
    </lineage>
</organism>
<protein>
    <submittedName>
        <fullName evidence="2">Uncharacterized protein</fullName>
    </submittedName>
</protein>
<dbReference type="EMBL" id="MLYV02000559">
    <property type="protein sequence ID" value="PSR83438.1"/>
    <property type="molecule type" value="Genomic_DNA"/>
</dbReference>
<gene>
    <name evidence="2" type="ORF">PHLCEN_2v5710</name>
</gene>
<dbReference type="OrthoDB" id="2804138at2759"/>
<comment type="caution">
    <text evidence="2">The sequence shown here is derived from an EMBL/GenBank/DDBJ whole genome shotgun (WGS) entry which is preliminary data.</text>
</comment>
<accession>A0A2R6P1G8</accession>
<feature type="chain" id="PRO_5015318698" evidence="1">
    <location>
        <begin position="21"/>
        <end position="585"/>
    </location>
</feature>
<evidence type="ECO:0000256" key="1">
    <source>
        <dbReference type="SAM" id="SignalP"/>
    </source>
</evidence>